<dbReference type="SMART" id="SM00388">
    <property type="entry name" value="HisKA"/>
    <property type="match status" value="1"/>
</dbReference>
<keyword evidence="11" id="KW-0812">Transmembrane</keyword>
<dbReference type="Gene3D" id="6.10.340.10">
    <property type="match status" value="1"/>
</dbReference>
<evidence type="ECO:0000259" key="12">
    <source>
        <dbReference type="PROSITE" id="PS50109"/>
    </source>
</evidence>
<evidence type="ECO:0000256" key="9">
    <source>
        <dbReference type="ARBA" id="ARBA00022840"/>
    </source>
</evidence>
<evidence type="ECO:0000313" key="15">
    <source>
        <dbReference type="Proteomes" id="UP000678545"/>
    </source>
</evidence>
<evidence type="ECO:0000256" key="3">
    <source>
        <dbReference type="ARBA" id="ARBA00012438"/>
    </source>
</evidence>
<dbReference type="PANTHER" id="PTHR44936">
    <property type="entry name" value="SENSOR PROTEIN CREC"/>
    <property type="match status" value="1"/>
</dbReference>
<name>A0A941IEP7_9BURK</name>
<dbReference type="InterPro" id="IPR004358">
    <property type="entry name" value="Sig_transdc_His_kin-like_C"/>
</dbReference>
<evidence type="ECO:0000256" key="6">
    <source>
        <dbReference type="ARBA" id="ARBA00022679"/>
    </source>
</evidence>
<dbReference type="Proteomes" id="UP000678545">
    <property type="component" value="Unassembled WGS sequence"/>
</dbReference>
<dbReference type="Gene3D" id="1.10.287.130">
    <property type="match status" value="1"/>
</dbReference>
<keyword evidence="9" id="KW-0067">ATP-binding</keyword>
<evidence type="ECO:0000256" key="5">
    <source>
        <dbReference type="ARBA" id="ARBA00022553"/>
    </source>
</evidence>
<dbReference type="InterPro" id="IPR050980">
    <property type="entry name" value="2C_sensor_his_kinase"/>
</dbReference>
<keyword evidence="11" id="KW-0472">Membrane</keyword>
<dbReference type="AlphaFoldDB" id="A0A941IEP7"/>
<dbReference type="PROSITE" id="PS50109">
    <property type="entry name" value="HIS_KIN"/>
    <property type="match status" value="1"/>
</dbReference>
<protein>
    <recommendedName>
        <fullName evidence="3">histidine kinase</fullName>
        <ecNumber evidence="3">2.7.13.3</ecNumber>
    </recommendedName>
</protein>
<dbReference type="CDD" id="cd00082">
    <property type="entry name" value="HisKA"/>
    <property type="match status" value="1"/>
</dbReference>
<evidence type="ECO:0000259" key="13">
    <source>
        <dbReference type="PROSITE" id="PS50885"/>
    </source>
</evidence>
<evidence type="ECO:0000256" key="1">
    <source>
        <dbReference type="ARBA" id="ARBA00000085"/>
    </source>
</evidence>
<keyword evidence="4" id="KW-1003">Cell membrane</keyword>
<evidence type="ECO:0000256" key="4">
    <source>
        <dbReference type="ARBA" id="ARBA00022475"/>
    </source>
</evidence>
<comment type="subcellular location">
    <subcellularLocation>
        <location evidence="2">Cell membrane</location>
        <topology evidence="2">Multi-pass membrane protein</topology>
    </subcellularLocation>
</comment>
<keyword evidence="11" id="KW-1133">Transmembrane helix</keyword>
<comment type="caution">
    <text evidence="14">The sequence shown here is derived from an EMBL/GenBank/DDBJ whole genome shotgun (WGS) entry which is preliminary data.</text>
</comment>
<dbReference type="InterPro" id="IPR036890">
    <property type="entry name" value="HATPase_C_sf"/>
</dbReference>
<sequence length="499" mass="56170">MSILLAQVLAALAVGGTVWWRNQETQNRQFSQIENGPRAEESIQGAKAILEYGGQEALEQYLRTLQHHQVYVIRWQNGQAQELLGRKLSPEILQELMQDKSNDASKENRAQGTAQNRGNLSPASYRMQSRGEEYILFLPRNQAMRAPSNFDYNPFIRLETRPSPPNELDRKYALQNVLGDRPAPPRRMELTLYMIALAAVFASLVFAALLAWYFTRQILNLRLAFAAAAEGQLAPRFQQQSGNDELSDLGHAFDQMSARLKHMIERQTKLLHDVSHELRSPLARVQAAIGLAHQQPERIAVYLERIEKESGRMDNLVGELLTLARLEAGAYSYRNELIDFNELLEQLVVDAQLEADMRECELIFESQSSIMLHGQAELLNRACENVLRNAIKYSPRSSKIHLELALEQKQEHQQGWATLRISDQGPGVPEHEIASIFEAFYRSSNAQQTTGHGLGLAISHHVIQHFGGHLCACNLPTGGFCVEISLPCAISKPSEHAPQ</sequence>
<organism evidence="14 15">
    <name type="scientific">Undibacterium fentianense</name>
    <dbReference type="NCBI Taxonomy" id="2828728"/>
    <lineage>
        <taxon>Bacteria</taxon>
        <taxon>Pseudomonadati</taxon>
        <taxon>Pseudomonadota</taxon>
        <taxon>Betaproteobacteria</taxon>
        <taxon>Burkholderiales</taxon>
        <taxon>Oxalobacteraceae</taxon>
        <taxon>Undibacterium</taxon>
    </lineage>
</organism>
<dbReference type="Pfam" id="PF02518">
    <property type="entry name" value="HATPase_c"/>
    <property type="match status" value="1"/>
</dbReference>
<feature type="region of interest" description="Disordered" evidence="10">
    <location>
        <begin position="100"/>
        <end position="123"/>
    </location>
</feature>
<accession>A0A941IEP7</accession>
<dbReference type="SUPFAM" id="SSF55874">
    <property type="entry name" value="ATPase domain of HSP90 chaperone/DNA topoisomerase II/histidine kinase"/>
    <property type="match status" value="1"/>
</dbReference>
<dbReference type="InterPro" id="IPR003660">
    <property type="entry name" value="HAMP_dom"/>
</dbReference>
<dbReference type="EMBL" id="JAGSPJ010000002">
    <property type="protein sequence ID" value="MBR7799861.1"/>
    <property type="molecule type" value="Genomic_DNA"/>
</dbReference>
<evidence type="ECO:0000256" key="7">
    <source>
        <dbReference type="ARBA" id="ARBA00022741"/>
    </source>
</evidence>
<proteinExistence type="predicted"/>
<dbReference type="Pfam" id="PF00512">
    <property type="entry name" value="HisKA"/>
    <property type="match status" value="1"/>
</dbReference>
<feature type="compositionally biased region" description="Basic and acidic residues" evidence="10">
    <location>
        <begin position="100"/>
        <end position="109"/>
    </location>
</feature>
<dbReference type="EC" id="2.7.13.3" evidence="3"/>
<dbReference type="GO" id="GO:0005524">
    <property type="term" value="F:ATP binding"/>
    <property type="evidence" value="ECO:0007669"/>
    <property type="project" value="UniProtKB-KW"/>
</dbReference>
<gene>
    <name evidence="14" type="ORF">KDM90_07620</name>
</gene>
<dbReference type="GO" id="GO:0005886">
    <property type="term" value="C:plasma membrane"/>
    <property type="evidence" value="ECO:0007669"/>
    <property type="project" value="UniProtKB-SubCell"/>
</dbReference>
<keyword evidence="15" id="KW-1185">Reference proteome</keyword>
<evidence type="ECO:0000256" key="10">
    <source>
        <dbReference type="SAM" id="MobiDB-lite"/>
    </source>
</evidence>
<evidence type="ECO:0000313" key="14">
    <source>
        <dbReference type="EMBL" id="MBR7799861.1"/>
    </source>
</evidence>
<evidence type="ECO:0000256" key="8">
    <source>
        <dbReference type="ARBA" id="ARBA00022777"/>
    </source>
</evidence>
<dbReference type="Gene3D" id="3.30.565.10">
    <property type="entry name" value="Histidine kinase-like ATPase, C-terminal domain"/>
    <property type="match status" value="1"/>
</dbReference>
<feature type="domain" description="Histidine kinase" evidence="12">
    <location>
        <begin position="273"/>
        <end position="490"/>
    </location>
</feature>
<evidence type="ECO:0000256" key="2">
    <source>
        <dbReference type="ARBA" id="ARBA00004651"/>
    </source>
</evidence>
<dbReference type="Pfam" id="PF00672">
    <property type="entry name" value="HAMP"/>
    <property type="match status" value="1"/>
</dbReference>
<keyword evidence="5" id="KW-0597">Phosphoprotein</keyword>
<dbReference type="RefSeq" id="WP_212674970.1">
    <property type="nucleotide sequence ID" value="NZ_JAGSPJ010000002.1"/>
</dbReference>
<dbReference type="PRINTS" id="PR00344">
    <property type="entry name" value="BCTRLSENSOR"/>
</dbReference>
<dbReference type="SUPFAM" id="SSF47384">
    <property type="entry name" value="Homodimeric domain of signal transducing histidine kinase"/>
    <property type="match status" value="1"/>
</dbReference>
<dbReference type="SMART" id="SM00304">
    <property type="entry name" value="HAMP"/>
    <property type="match status" value="1"/>
</dbReference>
<keyword evidence="6" id="KW-0808">Transferase</keyword>
<keyword evidence="8 14" id="KW-0418">Kinase</keyword>
<dbReference type="PANTHER" id="PTHR44936:SF10">
    <property type="entry name" value="SENSOR PROTEIN RSTB"/>
    <property type="match status" value="1"/>
</dbReference>
<feature type="domain" description="HAMP" evidence="13">
    <location>
        <begin position="212"/>
        <end position="265"/>
    </location>
</feature>
<dbReference type="InterPro" id="IPR003594">
    <property type="entry name" value="HATPase_dom"/>
</dbReference>
<comment type="catalytic activity">
    <reaction evidence="1">
        <text>ATP + protein L-histidine = ADP + protein N-phospho-L-histidine.</text>
        <dbReference type="EC" id="2.7.13.3"/>
    </reaction>
</comment>
<evidence type="ECO:0000256" key="11">
    <source>
        <dbReference type="SAM" id="Phobius"/>
    </source>
</evidence>
<dbReference type="SMART" id="SM00387">
    <property type="entry name" value="HATPase_c"/>
    <property type="match status" value="1"/>
</dbReference>
<dbReference type="InterPro" id="IPR005467">
    <property type="entry name" value="His_kinase_dom"/>
</dbReference>
<keyword evidence="7" id="KW-0547">Nucleotide-binding</keyword>
<dbReference type="InterPro" id="IPR003661">
    <property type="entry name" value="HisK_dim/P_dom"/>
</dbReference>
<feature type="transmembrane region" description="Helical" evidence="11">
    <location>
        <begin position="190"/>
        <end position="214"/>
    </location>
</feature>
<dbReference type="CDD" id="cd06225">
    <property type="entry name" value="HAMP"/>
    <property type="match status" value="1"/>
</dbReference>
<dbReference type="SUPFAM" id="SSF158472">
    <property type="entry name" value="HAMP domain-like"/>
    <property type="match status" value="1"/>
</dbReference>
<dbReference type="InterPro" id="IPR036097">
    <property type="entry name" value="HisK_dim/P_sf"/>
</dbReference>
<feature type="compositionally biased region" description="Polar residues" evidence="10">
    <location>
        <begin position="110"/>
        <end position="122"/>
    </location>
</feature>
<dbReference type="PROSITE" id="PS50885">
    <property type="entry name" value="HAMP"/>
    <property type="match status" value="1"/>
</dbReference>
<dbReference type="GO" id="GO:0000155">
    <property type="term" value="F:phosphorelay sensor kinase activity"/>
    <property type="evidence" value="ECO:0007669"/>
    <property type="project" value="InterPro"/>
</dbReference>
<reference evidence="14" key="1">
    <citation type="submission" date="2021-04" db="EMBL/GenBank/DDBJ databases">
        <title>novel species isolated from subtropical streams in China.</title>
        <authorList>
            <person name="Lu H."/>
        </authorList>
    </citation>
    <scope>NUCLEOTIDE SEQUENCE</scope>
    <source>
        <strain evidence="14">FT137W</strain>
    </source>
</reference>